<feature type="domain" description="TonB-dependent receptor plug" evidence="2">
    <location>
        <begin position="232"/>
        <end position="334"/>
    </location>
</feature>
<keyword evidence="4" id="KW-1185">Reference proteome</keyword>
<evidence type="ECO:0000313" key="3">
    <source>
        <dbReference type="EMBL" id="RFZ84156.1"/>
    </source>
</evidence>
<dbReference type="PROSITE" id="PS52016">
    <property type="entry name" value="TONB_DEPENDENT_REC_3"/>
    <property type="match status" value="1"/>
</dbReference>
<dbReference type="Gene3D" id="2.60.40.1120">
    <property type="entry name" value="Carboxypeptidase-like, regulatory domain"/>
    <property type="match status" value="1"/>
</dbReference>
<dbReference type="InterPro" id="IPR008969">
    <property type="entry name" value="CarboxyPept-like_regulatory"/>
</dbReference>
<comment type="similarity">
    <text evidence="1">Belongs to the TonB-dependent receptor family.</text>
</comment>
<keyword evidence="1" id="KW-0998">Cell outer membrane</keyword>
<evidence type="ECO:0000313" key="4">
    <source>
        <dbReference type="Proteomes" id="UP000260823"/>
    </source>
</evidence>
<dbReference type="NCBIfam" id="TIGR04056">
    <property type="entry name" value="OMP_RagA_SusC"/>
    <property type="match status" value="1"/>
</dbReference>
<dbReference type="Pfam" id="PF13715">
    <property type="entry name" value="CarbopepD_reg_2"/>
    <property type="match status" value="1"/>
</dbReference>
<dbReference type="Gene3D" id="2.170.130.10">
    <property type="entry name" value="TonB-dependent receptor, plug domain"/>
    <property type="match status" value="1"/>
</dbReference>
<dbReference type="InterPro" id="IPR023996">
    <property type="entry name" value="TonB-dep_OMP_SusC/RagA"/>
</dbReference>
<dbReference type="Pfam" id="PF07715">
    <property type="entry name" value="Plug"/>
    <property type="match status" value="1"/>
</dbReference>
<dbReference type="SUPFAM" id="SSF56935">
    <property type="entry name" value="Porins"/>
    <property type="match status" value="1"/>
</dbReference>
<gene>
    <name evidence="3" type="ORF">DYU05_00530</name>
</gene>
<organism evidence="3 4">
    <name type="scientific">Mucilaginibacter terrenus</name>
    <dbReference type="NCBI Taxonomy" id="2482727"/>
    <lineage>
        <taxon>Bacteria</taxon>
        <taxon>Pseudomonadati</taxon>
        <taxon>Bacteroidota</taxon>
        <taxon>Sphingobacteriia</taxon>
        <taxon>Sphingobacteriales</taxon>
        <taxon>Sphingobacteriaceae</taxon>
        <taxon>Mucilaginibacter</taxon>
    </lineage>
</organism>
<dbReference type="InterPro" id="IPR012910">
    <property type="entry name" value="Plug_dom"/>
</dbReference>
<keyword evidence="3" id="KW-0675">Receptor</keyword>
<dbReference type="RefSeq" id="WP_117381046.1">
    <property type="nucleotide sequence ID" value="NZ_QWDE01000001.1"/>
</dbReference>
<dbReference type="InterPro" id="IPR037066">
    <property type="entry name" value="Plug_dom_sf"/>
</dbReference>
<dbReference type="InterPro" id="IPR039426">
    <property type="entry name" value="TonB-dep_rcpt-like"/>
</dbReference>
<keyword evidence="1" id="KW-0813">Transport</keyword>
<reference evidence="3 4" key="1">
    <citation type="submission" date="2018-08" db="EMBL/GenBank/DDBJ databases">
        <title>Mucilaginibacter terrae sp. nov., isolated from manganese diggings.</title>
        <authorList>
            <person name="Huang Y."/>
            <person name="Zhou Z."/>
        </authorList>
    </citation>
    <scope>NUCLEOTIDE SEQUENCE [LARGE SCALE GENOMIC DNA]</scope>
    <source>
        <strain evidence="3 4">ZH6</strain>
    </source>
</reference>
<keyword evidence="1" id="KW-1134">Transmembrane beta strand</keyword>
<dbReference type="FunFam" id="2.170.130.10:FF:000003">
    <property type="entry name" value="SusC/RagA family TonB-linked outer membrane protein"/>
    <property type="match status" value="1"/>
</dbReference>
<dbReference type="Proteomes" id="UP000260823">
    <property type="component" value="Unassembled WGS sequence"/>
</dbReference>
<evidence type="ECO:0000259" key="2">
    <source>
        <dbReference type="Pfam" id="PF07715"/>
    </source>
</evidence>
<keyword evidence="1" id="KW-0472">Membrane</keyword>
<comment type="subcellular location">
    <subcellularLocation>
        <location evidence="1">Cell outer membrane</location>
        <topology evidence="1">Multi-pass membrane protein</topology>
    </subcellularLocation>
</comment>
<dbReference type="InterPro" id="IPR023997">
    <property type="entry name" value="TonB-dep_OMP_SusC/RagA_CS"/>
</dbReference>
<dbReference type="SUPFAM" id="SSF49464">
    <property type="entry name" value="Carboxypeptidase regulatory domain-like"/>
    <property type="match status" value="1"/>
</dbReference>
<dbReference type="GO" id="GO:0009279">
    <property type="term" value="C:cell outer membrane"/>
    <property type="evidence" value="ECO:0007669"/>
    <property type="project" value="UniProtKB-SubCell"/>
</dbReference>
<comment type="caution">
    <text evidence="3">The sequence shown here is derived from an EMBL/GenBank/DDBJ whole genome shotgun (WGS) entry which is preliminary data.</text>
</comment>
<protein>
    <submittedName>
        <fullName evidence="3">TonB-dependent receptor</fullName>
    </submittedName>
</protein>
<dbReference type="AlphaFoldDB" id="A0A3E2NT20"/>
<proteinExistence type="inferred from homology"/>
<dbReference type="EMBL" id="QWDE01000001">
    <property type="protein sequence ID" value="RFZ84156.1"/>
    <property type="molecule type" value="Genomic_DNA"/>
</dbReference>
<name>A0A3E2NT20_9SPHI</name>
<keyword evidence="1" id="KW-0812">Transmembrane</keyword>
<dbReference type="NCBIfam" id="TIGR04057">
    <property type="entry name" value="SusC_RagA_signa"/>
    <property type="match status" value="1"/>
</dbReference>
<sequence length="1136" mass="125709">MKNNVSRYMGRKYMLFMKISTIVLIILCSSGILVAATDANGQDVLKKHVTVEFKNILLSEALENISAASGVKFTYNGSVANSNARVSVKVVDKELGTVLIYALDKTPFTFSVLEDEILIKYQQKAPVISKPKQLQRIVTGKVVDEKGEALPGVTVRVKGTTRGGITDVAGKYQVQVNDETEVLVFGFIGYITQEIAVNDQKVIDVKLVPQPQNELKEVAVVAYGTQRKVSLVGAQSTVDVDELKQPVANLSTLLAGRLSGIVGVQRSGEPGSNSANIWIRGISTFTNNSTGPLVLVDGVTRSIDNLDPQDIQSFTILKDASATAVYGVRGANGVILVQTKRGKSGKPKIDADYYEGLSSFTRRPEMADGITYMNAVNEANTTRGGVPKYSQQYIRNTQNNVDPLLYPNIDWLAAVFKNTSRNRRANVNINGGAPNAKYYVSASYYNEGGLLKTDKLSTFDSNIDYTRYNFTSNVDLDVTKSTKVALGVQGYVGKGNYPSVSSGDIFGQAMIVSPVVFPIEYPGGFVPGVNPNGDQRNPYADLTRRGYRTNFQNQLYSNIRITQDLNSIVKGLTFTTLFAFDANNVNGVLRQKREDTWYPDQNTPYNLDGTLNLVRTYTGDGNYLNFKATSSGRNKVYSESSFNYDRTFGKHRIGGLVLFNQEDESRFPADEFTTSIPYRLRSLATRATYSYADRYFAEFNMGYNGSENFAPDKRYGYFPAFGLGWLVSEEKFFESIKKTISFLKFRYSNGIVGSADIGLGRRFGYLTLLSDDPDIVDGFTYGLNNTNSIGGINITDYGVDVSWSRSHKQDLGIDIRAFNDSFSLTFDLFKEHRTGIFLQRAAVPNYVGLTSSPYANLGIVDNKGFDATVEQRLNIGATVVNLRGNVTYNRDKVVENDQPSPKYPWNDQRGHNVLADFGYIAEGLFTSQEEIDASAVPGSKQSIRPGDIKYRDLNGDGIINAYDRTEISRGDVPSLIYGIGFNVAYKGFNLGAFFQGTGHASRYISGNAIQPFATNGGISNAYSNITDRWTEENPRQDVFYPRLAYGDGDNTNNTQHSSWWVKDVQFIRLKTLDIGYMLPKSTFQKIGMSSARIYVMGYNVFTISKFKLWDPELNTGNGTAYPNVKTISFGISAQFN</sequence>
<accession>A0A3E2NT20</accession>
<evidence type="ECO:0000256" key="1">
    <source>
        <dbReference type="PROSITE-ProRule" id="PRU01360"/>
    </source>
</evidence>
<dbReference type="OrthoDB" id="603589at2"/>